<protein>
    <submittedName>
        <fullName evidence="1">Uncharacterized protein</fullName>
    </submittedName>
</protein>
<proteinExistence type="predicted"/>
<sequence length="101" mass="11575">MIKHIFRAFSSKGVHGYWLWVLRLPFSRAQEPECIARRSCVFWGIKGGIKGLAVIILRVIGLDWTGLDWTGLDWTGLDWTGLDWTCLWIDGRTRNGRALEG</sequence>
<evidence type="ECO:0000313" key="1">
    <source>
        <dbReference type="EMBL" id="KAK3374451.1"/>
    </source>
</evidence>
<keyword evidence="2" id="KW-1185">Reference proteome</keyword>
<dbReference type="Proteomes" id="UP001287356">
    <property type="component" value="Unassembled WGS sequence"/>
</dbReference>
<reference evidence="1" key="1">
    <citation type="journal article" date="2023" name="Mol. Phylogenet. Evol.">
        <title>Genome-scale phylogeny and comparative genomics of the fungal order Sordariales.</title>
        <authorList>
            <person name="Hensen N."/>
            <person name="Bonometti L."/>
            <person name="Westerberg I."/>
            <person name="Brannstrom I.O."/>
            <person name="Guillou S."/>
            <person name="Cros-Aarteil S."/>
            <person name="Calhoun S."/>
            <person name="Haridas S."/>
            <person name="Kuo A."/>
            <person name="Mondo S."/>
            <person name="Pangilinan J."/>
            <person name="Riley R."/>
            <person name="LaButti K."/>
            <person name="Andreopoulos B."/>
            <person name="Lipzen A."/>
            <person name="Chen C."/>
            <person name="Yan M."/>
            <person name="Daum C."/>
            <person name="Ng V."/>
            <person name="Clum A."/>
            <person name="Steindorff A."/>
            <person name="Ohm R.A."/>
            <person name="Martin F."/>
            <person name="Silar P."/>
            <person name="Natvig D.O."/>
            <person name="Lalanne C."/>
            <person name="Gautier V."/>
            <person name="Ament-Velasquez S.L."/>
            <person name="Kruys A."/>
            <person name="Hutchinson M.I."/>
            <person name="Powell A.J."/>
            <person name="Barry K."/>
            <person name="Miller A.N."/>
            <person name="Grigoriev I.V."/>
            <person name="Debuchy R."/>
            <person name="Gladieux P."/>
            <person name="Hiltunen Thoren M."/>
            <person name="Johannesson H."/>
        </authorList>
    </citation>
    <scope>NUCLEOTIDE SEQUENCE</scope>
    <source>
        <strain evidence="1">CBS 958.72</strain>
    </source>
</reference>
<accession>A0AAE0KD92</accession>
<organism evidence="1 2">
    <name type="scientific">Lasiosphaeria ovina</name>
    <dbReference type="NCBI Taxonomy" id="92902"/>
    <lineage>
        <taxon>Eukaryota</taxon>
        <taxon>Fungi</taxon>
        <taxon>Dikarya</taxon>
        <taxon>Ascomycota</taxon>
        <taxon>Pezizomycotina</taxon>
        <taxon>Sordariomycetes</taxon>
        <taxon>Sordariomycetidae</taxon>
        <taxon>Sordariales</taxon>
        <taxon>Lasiosphaeriaceae</taxon>
        <taxon>Lasiosphaeria</taxon>
    </lineage>
</organism>
<name>A0AAE0KD92_9PEZI</name>
<dbReference type="EMBL" id="JAULSN010000004">
    <property type="protein sequence ID" value="KAK3374451.1"/>
    <property type="molecule type" value="Genomic_DNA"/>
</dbReference>
<evidence type="ECO:0000313" key="2">
    <source>
        <dbReference type="Proteomes" id="UP001287356"/>
    </source>
</evidence>
<comment type="caution">
    <text evidence="1">The sequence shown here is derived from an EMBL/GenBank/DDBJ whole genome shotgun (WGS) entry which is preliminary data.</text>
</comment>
<dbReference type="AlphaFoldDB" id="A0AAE0KD92"/>
<gene>
    <name evidence="1" type="ORF">B0T24DRAFT_295903</name>
</gene>
<reference evidence="1" key="2">
    <citation type="submission" date="2023-06" db="EMBL/GenBank/DDBJ databases">
        <authorList>
            <consortium name="Lawrence Berkeley National Laboratory"/>
            <person name="Haridas S."/>
            <person name="Hensen N."/>
            <person name="Bonometti L."/>
            <person name="Westerberg I."/>
            <person name="Brannstrom I.O."/>
            <person name="Guillou S."/>
            <person name="Cros-Aarteil S."/>
            <person name="Calhoun S."/>
            <person name="Kuo A."/>
            <person name="Mondo S."/>
            <person name="Pangilinan J."/>
            <person name="Riley R."/>
            <person name="Labutti K."/>
            <person name="Andreopoulos B."/>
            <person name="Lipzen A."/>
            <person name="Chen C."/>
            <person name="Yanf M."/>
            <person name="Daum C."/>
            <person name="Ng V."/>
            <person name="Clum A."/>
            <person name="Steindorff A."/>
            <person name="Ohm R."/>
            <person name="Martin F."/>
            <person name="Silar P."/>
            <person name="Natvig D."/>
            <person name="Lalanne C."/>
            <person name="Gautier V."/>
            <person name="Ament-Velasquez S.L."/>
            <person name="Kruys A."/>
            <person name="Hutchinson M.I."/>
            <person name="Powell A.J."/>
            <person name="Barry K."/>
            <person name="Miller A.N."/>
            <person name="Grigoriev I.V."/>
            <person name="Debuchy R."/>
            <person name="Gladieux P."/>
            <person name="Thoren M.H."/>
            <person name="Johannesson H."/>
        </authorList>
    </citation>
    <scope>NUCLEOTIDE SEQUENCE</scope>
    <source>
        <strain evidence="1">CBS 958.72</strain>
    </source>
</reference>